<dbReference type="PANTHER" id="PTHR11575">
    <property type="entry name" value="5'-NUCLEOTIDASE-RELATED"/>
    <property type="match status" value="1"/>
</dbReference>
<feature type="domain" description="5'-Nucleotidase C-terminal" evidence="5">
    <location>
        <begin position="478"/>
        <end position="632"/>
    </location>
</feature>
<evidence type="ECO:0000256" key="2">
    <source>
        <dbReference type="RuleBase" id="RU362119"/>
    </source>
</evidence>
<evidence type="ECO:0000256" key="1">
    <source>
        <dbReference type="ARBA" id="ARBA00022729"/>
    </source>
</evidence>
<dbReference type="Proteomes" id="UP001601521">
    <property type="component" value="Unassembled WGS sequence"/>
</dbReference>
<dbReference type="EMBL" id="JBIALX010000006">
    <property type="protein sequence ID" value="MFF0454913.1"/>
    <property type="molecule type" value="Genomic_DNA"/>
</dbReference>
<dbReference type="InterPro" id="IPR004843">
    <property type="entry name" value="Calcineurin-like_PHP"/>
</dbReference>
<dbReference type="InterPro" id="IPR036396">
    <property type="entry name" value="Cyt_P450_sf"/>
</dbReference>
<accession>A0ABW6NIB9</accession>
<comment type="caution">
    <text evidence="6">The sequence shown here is derived from an EMBL/GenBank/DDBJ whole genome shotgun (WGS) entry which is preliminary data.</text>
</comment>
<dbReference type="PANTHER" id="PTHR11575:SF24">
    <property type="entry name" value="5'-NUCLEOTIDASE"/>
    <property type="match status" value="1"/>
</dbReference>
<dbReference type="InterPro" id="IPR036907">
    <property type="entry name" value="5'-Nucleotdase_C_sf"/>
</dbReference>
<comment type="similarity">
    <text evidence="2">Belongs to the 5'-nucleotidase family.</text>
</comment>
<dbReference type="InterPro" id="IPR029052">
    <property type="entry name" value="Metallo-depent_PP-like"/>
</dbReference>
<feature type="region of interest" description="Disordered" evidence="3">
    <location>
        <begin position="44"/>
        <end position="107"/>
    </location>
</feature>
<proteinExistence type="inferred from homology"/>
<feature type="domain" description="Calcineurin-like phosphoesterase" evidence="4">
    <location>
        <begin position="164"/>
        <end position="407"/>
    </location>
</feature>
<protein>
    <submittedName>
        <fullName evidence="6">5'-nucleotidase C-terminal domain-containing protein</fullName>
    </submittedName>
</protein>
<evidence type="ECO:0000259" key="4">
    <source>
        <dbReference type="Pfam" id="PF00149"/>
    </source>
</evidence>
<evidence type="ECO:0000313" key="7">
    <source>
        <dbReference type="Proteomes" id="UP001601521"/>
    </source>
</evidence>
<dbReference type="InterPro" id="IPR008334">
    <property type="entry name" value="5'-Nucleotdase_C"/>
</dbReference>
<keyword evidence="1" id="KW-0732">Signal</keyword>
<feature type="compositionally biased region" description="Basic and acidic residues" evidence="3">
    <location>
        <begin position="44"/>
        <end position="67"/>
    </location>
</feature>
<dbReference type="Pfam" id="PF00149">
    <property type="entry name" value="Metallophos"/>
    <property type="match status" value="1"/>
</dbReference>
<dbReference type="SUPFAM" id="SSF56300">
    <property type="entry name" value="Metallo-dependent phosphatases"/>
    <property type="match status" value="1"/>
</dbReference>
<evidence type="ECO:0000259" key="5">
    <source>
        <dbReference type="Pfam" id="PF02872"/>
    </source>
</evidence>
<dbReference type="RefSeq" id="WP_387251792.1">
    <property type="nucleotide sequence ID" value="NZ_JBIALX010000006.1"/>
</dbReference>
<keyword evidence="7" id="KW-1185">Reference proteome</keyword>
<keyword evidence="2" id="KW-0547">Nucleotide-binding</keyword>
<dbReference type="InterPro" id="IPR006179">
    <property type="entry name" value="5_nucleotidase/apyrase"/>
</dbReference>
<evidence type="ECO:0000256" key="3">
    <source>
        <dbReference type="SAM" id="MobiDB-lite"/>
    </source>
</evidence>
<keyword evidence="2" id="KW-0378">Hydrolase</keyword>
<reference evidence="6 7" key="1">
    <citation type="submission" date="2024-10" db="EMBL/GenBank/DDBJ databases">
        <title>The Natural Products Discovery Center: Release of the First 8490 Sequenced Strains for Exploring Actinobacteria Biosynthetic Diversity.</title>
        <authorList>
            <person name="Kalkreuter E."/>
            <person name="Kautsar S.A."/>
            <person name="Yang D."/>
            <person name="Bader C.D."/>
            <person name="Teijaro C.N."/>
            <person name="Fluegel L."/>
            <person name="Davis C.M."/>
            <person name="Simpson J.R."/>
            <person name="Lauterbach L."/>
            <person name="Steele A.D."/>
            <person name="Gui C."/>
            <person name="Meng S."/>
            <person name="Li G."/>
            <person name="Viehrig K."/>
            <person name="Ye F."/>
            <person name="Su P."/>
            <person name="Kiefer A.F."/>
            <person name="Nichols A."/>
            <person name="Cepeda A.J."/>
            <person name="Yan W."/>
            <person name="Fan B."/>
            <person name="Jiang Y."/>
            <person name="Adhikari A."/>
            <person name="Zheng C.-J."/>
            <person name="Schuster L."/>
            <person name="Cowan T.M."/>
            <person name="Smanski M.J."/>
            <person name="Chevrette M.G."/>
            <person name="De Carvalho L.P.S."/>
            <person name="Shen B."/>
        </authorList>
    </citation>
    <scope>NUCLEOTIDE SEQUENCE [LARGE SCALE GENOMIC DNA]</scope>
    <source>
        <strain evidence="6 7">NPDC004550</strain>
    </source>
</reference>
<dbReference type="Gene3D" id="3.90.780.10">
    <property type="entry name" value="5'-Nucleotidase, C-terminal domain"/>
    <property type="match status" value="1"/>
</dbReference>
<organism evidence="6 7">
    <name type="scientific">Nocardia africana</name>
    <dbReference type="NCBI Taxonomy" id="134964"/>
    <lineage>
        <taxon>Bacteria</taxon>
        <taxon>Bacillati</taxon>
        <taxon>Actinomycetota</taxon>
        <taxon>Actinomycetes</taxon>
        <taxon>Mycobacteriales</taxon>
        <taxon>Nocardiaceae</taxon>
        <taxon>Nocardia</taxon>
    </lineage>
</organism>
<name>A0ABW6NIB9_9NOCA</name>
<dbReference type="Pfam" id="PF02872">
    <property type="entry name" value="5_nucleotid_C"/>
    <property type="match status" value="1"/>
</dbReference>
<dbReference type="SUPFAM" id="SSF55816">
    <property type="entry name" value="5'-nucleotidase (syn. UDP-sugar hydrolase), C-terminal domain"/>
    <property type="match status" value="1"/>
</dbReference>
<gene>
    <name evidence="6" type="ORF">ACFYTH_16240</name>
</gene>
<dbReference type="Gene3D" id="3.60.21.10">
    <property type="match status" value="1"/>
</dbReference>
<evidence type="ECO:0000313" key="6">
    <source>
        <dbReference type="EMBL" id="MFF0454913.1"/>
    </source>
</evidence>
<dbReference type="PRINTS" id="PR01607">
    <property type="entry name" value="APYRASEFAMLY"/>
</dbReference>
<dbReference type="Gene3D" id="1.10.630.10">
    <property type="entry name" value="Cytochrome P450"/>
    <property type="match status" value="1"/>
</dbReference>
<sequence length="656" mass="68890">MFTPPRVMSLDPQIRDLCGRSLHRLAGKDRFDLMTAFANEVPMRDRHAARHPEADQQTVRDKGDSALRTEPGQGPDRAAVSGRRKRRATAEFTEPSFRGRSGMSESDGMGVLRRLAAGGVVAMSLVALSGCGGSSETAHQGAIPLVSTSDLPAAQPGEVHLFGINDLHGNLEPPQASNGQVGEYTAGGAAYLATHLQRLRAAYPNSAVVSAGDNIGASPLVSSLFHDEPTIGYLNRIGGAASAVGNHELDHGVVELGRLRAGGCALDGCSPGDPFTGARFDFLAANLTDSRGEPPAGVRPWTMLTIGGHKIGVVGAVTPDTVNLVFPEGIRGYTFGAEAEAINKYVPAMKQAGAETVVALVHDGGSQGTPAKTTDYNGCADISPDVPALAAHTDPDVRVLLTAHSHQAYNCEFDGKVVTQAASYGRLITDVTLRFDHGKVSAHAVNRVVTRDVAPDPSVNESIGFFSGQAAPRAQRIVGTATAPLPRSDRGRGESPLGAVIADAMLDVTHDSAQAVAAFMNPGGVRADIGPGPITYGSIYETQPFGNQVVTVTLTGRQILDLLEQQWDNKSKPAVLSVAGISYSYDDKAAPGHKVIADSVRIGDRPLNPVATYRVTTNNFLASGGDGFAVFTGARTPRSARPIWTPWKPTCVIGER</sequence>